<dbReference type="Pfam" id="PF18370">
    <property type="entry name" value="RGI_lyase"/>
    <property type="match status" value="1"/>
</dbReference>
<dbReference type="InterPro" id="IPR011048">
    <property type="entry name" value="Haem_d1_sf"/>
</dbReference>
<proteinExistence type="predicted"/>
<dbReference type="InterPro" id="IPR041624">
    <property type="entry name" value="RGI_lyase"/>
</dbReference>
<evidence type="ECO:0008006" key="6">
    <source>
        <dbReference type="Google" id="ProtNLM"/>
    </source>
</evidence>
<dbReference type="PANTHER" id="PTHR43118:SF1">
    <property type="entry name" value="RHAMNOGALACTURONAN LYASE (EUROFUNG)"/>
    <property type="match status" value="1"/>
</dbReference>
<evidence type="ECO:0000256" key="1">
    <source>
        <dbReference type="SAM" id="SignalP"/>
    </source>
</evidence>
<dbReference type="PANTHER" id="PTHR43118">
    <property type="entry name" value="RHAMNOGALACTURONAN LYASE (EUROFUNG)"/>
    <property type="match status" value="1"/>
</dbReference>
<dbReference type="Gene3D" id="2.60.40.10">
    <property type="entry name" value="Immunoglobulins"/>
    <property type="match status" value="1"/>
</dbReference>
<accession>A0ABY4Z6F9</accession>
<protein>
    <recommendedName>
        <fullName evidence="6">Rhamnogalacturonan I lyase beta-sheet domain-containing protein</fullName>
    </recommendedName>
</protein>
<feature type="chain" id="PRO_5046250286" description="Rhamnogalacturonan I lyase beta-sheet domain-containing protein" evidence="1">
    <location>
        <begin position="31"/>
        <end position="644"/>
    </location>
</feature>
<dbReference type="Pfam" id="PF21348">
    <property type="entry name" value="RGL11_C"/>
    <property type="match status" value="1"/>
</dbReference>
<dbReference type="InterPro" id="IPR034641">
    <property type="entry name" value="RGL11"/>
</dbReference>
<gene>
    <name evidence="4" type="ORF">NFX46_12730</name>
</gene>
<keyword evidence="5" id="KW-1185">Reference proteome</keyword>
<evidence type="ECO:0000313" key="4">
    <source>
        <dbReference type="EMBL" id="USQ84581.1"/>
    </source>
</evidence>
<evidence type="ECO:0000259" key="3">
    <source>
        <dbReference type="Pfam" id="PF21348"/>
    </source>
</evidence>
<keyword evidence="1" id="KW-0732">Signal</keyword>
<dbReference type="RefSeq" id="WP_252548877.1">
    <property type="nucleotide sequence ID" value="NZ_CP099468.1"/>
</dbReference>
<sequence>MHTTPRRRTVTVTTTAVALLAGLFTAPATGREVSAHVEQPRRVVENLDRGLVAVPSAEGTFLSWRLLGTEYARHGEAIAFNVYKNGRRLNREPVRKSTTYRDDSPGKGRYTVRAVVDGRETKASSPALDFADGYAEIPLSAADGYTVQHAWPGDLDGDGRYELVVSRLSRTRDRPDLLEAYTLTGERLWRVDLGPGSYTQVGGNGANDPAPAAISGSTAIGGYRNDDNVTVYDLDSDGRAEVLVRTAAGTTFADGARVAADSPADQFVSVIDGATGAERTRQPVPDDFVADGPSGGHFGIAHLDGEHPSLVTKSVTRVGARRGTFRTLFQTWDFDGTDLTRRWKYVVDPASGATSFHQIRTVDVDQDGKDEIADGNYVINSDGTLRYVVDGAIHGDRFDIADLDPARPGLEGFAIQQSELGIVSDFPWYYYDADTGERLVTGAHPATPVSDADLDVGRGNAADIDPGHPGYEYWTSTADVTRPGAGVFNVLHGKVSGTTPSVNFRIWWDGDKASELLDLTHVEKWDPATETATPLFDPAGVVSGARDATPFYGDLVGDWREEILAETADHTALRLHTTTEPTRTRVYTLAQNPAYRLGWTVRGYLQSAYTDYYLGTETRRIPEPLITTPTATTPTATTPLPGTP</sequence>
<name>A0ABY4Z6F9_9ACTN</name>
<dbReference type="EMBL" id="CP099468">
    <property type="protein sequence ID" value="USQ84581.1"/>
    <property type="molecule type" value="Genomic_DNA"/>
</dbReference>
<evidence type="ECO:0000259" key="2">
    <source>
        <dbReference type="Pfam" id="PF18370"/>
    </source>
</evidence>
<feature type="domain" description="Rhamnogalacturonan I lyase beta-sheet" evidence="2">
    <location>
        <begin position="43"/>
        <end position="126"/>
    </location>
</feature>
<feature type="domain" description="Rhamnogalacturonan lyase family 11 C-terminal" evidence="3">
    <location>
        <begin position="228"/>
        <end position="624"/>
    </location>
</feature>
<organism evidence="4 5">
    <name type="scientific">Streptomyces phaeoluteigriseus</name>
    <dbReference type="NCBI Taxonomy" id="114686"/>
    <lineage>
        <taxon>Bacteria</taxon>
        <taxon>Bacillati</taxon>
        <taxon>Actinomycetota</taxon>
        <taxon>Actinomycetes</taxon>
        <taxon>Kitasatosporales</taxon>
        <taxon>Streptomycetaceae</taxon>
        <taxon>Streptomyces</taxon>
        <taxon>Streptomyces aurantiacus group</taxon>
    </lineage>
</organism>
<feature type="signal peptide" evidence="1">
    <location>
        <begin position="1"/>
        <end position="30"/>
    </location>
</feature>
<dbReference type="InterPro" id="IPR049366">
    <property type="entry name" value="RGL11_C"/>
</dbReference>
<evidence type="ECO:0000313" key="5">
    <source>
        <dbReference type="Proteomes" id="UP001056374"/>
    </source>
</evidence>
<dbReference type="InterPro" id="IPR013783">
    <property type="entry name" value="Ig-like_fold"/>
</dbReference>
<dbReference type="SUPFAM" id="SSF51004">
    <property type="entry name" value="C-terminal (heme d1) domain of cytochrome cd1-nitrite reductase"/>
    <property type="match status" value="1"/>
</dbReference>
<dbReference type="Proteomes" id="UP001056374">
    <property type="component" value="Chromosome"/>
</dbReference>
<reference evidence="4" key="1">
    <citation type="submission" date="2022-06" db="EMBL/GenBank/DDBJ databases">
        <title>Complete genome sequence of soil microorganisms Streptomyces sp. Qhu-M197 isolated from Alpine meadows habitats on the Tibetan Plateau.</title>
        <authorList>
            <person name="Zhang B."/>
            <person name="Xiang X."/>
            <person name="Fan J."/>
        </authorList>
    </citation>
    <scope>NUCLEOTIDE SEQUENCE</scope>
    <source>
        <strain evidence="4">Qhu-M197</strain>
    </source>
</reference>